<feature type="domain" description="Glycosyl transferase family 3 N-terminal" evidence="5">
    <location>
        <begin position="2"/>
        <end position="64"/>
    </location>
</feature>
<feature type="binding site" evidence="3">
    <location>
        <begin position="89"/>
        <end position="92"/>
    </location>
    <ligand>
        <name>5-phospho-alpha-D-ribose 1-diphosphate</name>
        <dbReference type="ChEBI" id="CHEBI:58017"/>
    </ligand>
</feature>
<comment type="subunit">
    <text evidence="3">Homodimer.</text>
</comment>
<feature type="binding site" evidence="3">
    <location>
        <position position="224"/>
    </location>
    <ligand>
        <name>Mg(2+)</name>
        <dbReference type="ChEBI" id="CHEBI:18420"/>
        <label>2</label>
    </ligand>
</feature>
<dbReference type="InterPro" id="IPR005940">
    <property type="entry name" value="Anthranilate_Pribosyl_Tfrase"/>
</dbReference>
<feature type="binding site" evidence="3">
    <location>
        <position position="223"/>
    </location>
    <ligand>
        <name>Mg(2+)</name>
        <dbReference type="ChEBI" id="CHEBI:18420"/>
        <label>2</label>
    </ligand>
</feature>
<proteinExistence type="inferred from homology"/>
<dbReference type="Gene3D" id="1.20.970.10">
    <property type="entry name" value="Transferase, Pyrimidine Nucleoside Phosphorylase, Chain C"/>
    <property type="match status" value="1"/>
</dbReference>
<comment type="function">
    <text evidence="3">Catalyzes the transfer of the phosphoribosyl group of 5-phosphorylribose-1-pyrophosphate (PRPP) to anthranilate to yield N-(5'-phosphoribosyl)-anthranilate (PRA).</text>
</comment>
<comment type="similarity">
    <text evidence="3">Belongs to the anthranilate phosphoribosyltransferase family.</text>
</comment>
<feature type="binding site" evidence="3">
    <location>
        <position position="165"/>
    </location>
    <ligand>
        <name>anthranilate</name>
        <dbReference type="ChEBI" id="CHEBI:16567"/>
        <label>2</label>
    </ligand>
</feature>
<dbReference type="SUPFAM" id="SSF52418">
    <property type="entry name" value="Nucleoside phosphorylase/phosphoribosyltransferase catalytic domain"/>
    <property type="match status" value="1"/>
</dbReference>
<comment type="caution">
    <text evidence="3">Lacks conserved residue(s) required for the propagation of feature annotation.</text>
</comment>
<feature type="binding site" evidence="3">
    <location>
        <position position="119"/>
    </location>
    <ligand>
        <name>5-phospho-alpha-D-ribose 1-diphosphate</name>
        <dbReference type="ChEBI" id="CHEBI:58017"/>
    </ligand>
</feature>
<dbReference type="InterPro" id="IPR036320">
    <property type="entry name" value="Glycosyl_Trfase_fam3_N_dom_sf"/>
</dbReference>
<dbReference type="InterPro" id="IPR017459">
    <property type="entry name" value="Glycosyl_Trfase_fam3_N_dom"/>
</dbReference>
<protein>
    <recommendedName>
        <fullName evidence="3">Anthranilate phosphoribosyltransferase</fullName>
        <ecNumber evidence="3">2.4.2.18</ecNumber>
    </recommendedName>
</protein>
<feature type="domain" description="Glycosyl transferase family 3" evidence="4">
    <location>
        <begin position="73"/>
        <end position="320"/>
    </location>
</feature>
<dbReference type="Proteomes" id="UP001228403">
    <property type="component" value="Unassembled WGS sequence"/>
</dbReference>
<feature type="binding site" evidence="3">
    <location>
        <position position="110"/>
    </location>
    <ligand>
        <name>anthranilate</name>
        <dbReference type="ChEBI" id="CHEBI:16567"/>
        <label>1</label>
    </ligand>
</feature>
<keyword evidence="1 3" id="KW-0328">Glycosyltransferase</keyword>
<sequence length="331" mass="36573">MKQILTRLVENEILSREETRQIMLDITQEKYTDVQITAFLTSLLMRGIQVDELLGLRDGLKETGKTLDFSDFNTIDIVGTGGDNKNTFNISTCSGFVVAAAGYPVAKHGNYASTSTSGASNVLEALGVRFTDNEDQLRRNLATCGFTYLHAPLFAKGMKFVAPVRKAMQIPTCFNLLGPLVNPSNPKNQLLGVATLNQMRLYSNVNQQLGINYGIVNSMDGYDEISLTGTFKIKTPGMEQVFTPKDLGLPVIRPQEIYGGESVEEARDIFVSILKNESNESRKTVVLVNAAFAIKVMEPDLEMVDCMARAREALESGKAYQTLLRYIEQNS</sequence>
<keyword evidence="3" id="KW-0057">Aromatic amino acid biosynthesis</keyword>
<dbReference type="InterPro" id="IPR035902">
    <property type="entry name" value="Nuc_phospho_transferase"/>
</dbReference>
<feature type="binding site" evidence="3">
    <location>
        <position position="79"/>
    </location>
    <ligand>
        <name>anthranilate</name>
        <dbReference type="ChEBI" id="CHEBI:16567"/>
        <label>1</label>
    </ligand>
</feature>
<feature type="binding site" evidence="3">
    <location>
        <position position="79"/>
    </location>
    <ligand>
        <name>5-phospho-alpha-D-ribose 1-diphosphate</name>
        <dbReference type="ChEBI" id="CHEBI:58017"/>
    </ligand>
</feature>
<dbReference type="PANTHER" id="PTHR43285">
    <property type="entry name" value="ANTHRANILATE PHOSPHORIBOSYLTRANSFERASE"/>
    <property type="match status" value="1"/>
</dbReference>
<reference evidence="6 7" key="1">
    <citation type="submission" date="2023-06" db="EMBL/GenBank/DDBJ databases">
        <authorList>
            <person name="Zeman M."/>
            <person name="Kubasova T."/>
            <person name="Jahodarova E."/>
            <person name="Nykrynova M."/>
            <person name="Rychlik I."/>
        </authorList>
    </citation>
    <scope>NUCLEOTIDE SEQUENCE [LARGE SCALE GENOMIC DNA]</scope>
    <source>
        <strain evidence="6 7">ET4</strain>
    </source>
</reference>
<comment type="caution">
    <text evidence="6">The sequence shown here is derived from an EMBL/GenBank/DDBJ whole genome shotgun (WGS) entry which is preliminary data.</text>
</comment>
<dbReference type="SUPFAM" id="SSF47648">
    <property type="entry name" value="Nucleoside phosphorylase/phosphoribosyltransferase N-terminal domain"/>
    <property type="match status" value="1"/>
</dbReference>
<dbReference type="NCBIfam" id="TIGR01245">
    <property type="entry name" value="trpD"/>
    <property type="match status" value="1"/>
</dbReference>
<accession>A0ABT7U1J5</accession>
<evidence type="ECO:0000256" key="3">
    <source>
        <dbReference type="HAMAP-Rule" id="MF_00211"/>
    </source>
</evidence>
<comment type="cofactor">
    <cofactor evidence="3">
        <name>Mg(2+)</name>
        <dbReference type="ChEBI" id="CHEBI:18420"/>
    </cofactor>
    <text evidence="3">Binds 2 magnesium ions per monomer.</text>
</comment>
<dbReference type="GO" id="GO:0004048">
    <property type="term" value="F:anthranilate phosphoribosyltransferase activity"/>
    <property type="evidence" value="ECO:0007669"/>
    <property type="project" value="UniProtKB-EC"/>
</dbReference>
<evidence type="ECO:0000256" key="1">
    <source>
        <dbReference type="ARBA" id="ARBA00022676"/>
    </source>
</evidence>
<dbReference type="Pfam" id="PF00591">
    <property type="entry name" value="Glycos_transf_3"/>
    <property type="match status" value="1"/>
</dbReference>
<dbReference type="EMBL" id="JAUDCF010000001">
    <property type="protein sequence ID" value="MDM8144401.1"/>
    <property type="molecule type" value="Genomic_DNA"/>
</dbReference>
<gene>
    <name evidence="3 6" type="primary">trpD</name>
    <name evidence="6" type="ORF">QUW02_00380</name>
</gene>
<dbReference type="Pfam" id="PF02885">
    <property type="entry name" value="Glycos_trans_3N"/>
    <property type="match status" value="1"/>
</dbReference>
<feature type="binding site" evidence="3">
    <location>
        <position position="91"/>
    </location>
    <ligand>
        <name>Mg(2+)</name>
        <dbReference type="ChEBI" id="CHEBI:18420"/>
        <label>1</label>
    </ligand>
</feature>
<feature type="binding site" evidence="3">
    <location>
        <position position="224"/>
    </location>
    <ligand>
        <name>Mg(2+)</name>
        <dbReference type="ChEBI" id="CHEBI:18420"/>
        <label>1</label>
    </ligand>
</feature>
<dbReference type="EC" id="2.4.2.18" evidence="3"/>
<evidence type="ECO:0000256" key="2">
    <source>
        <dbReference type="ARBA" id="ARBA00022679"/>
    </source>
</evidence>
<reference evidence="7" key="2">
    <citation type="submission" date="2023-07" db="EMBL/GenBank/DDBJ databases">
        <title>Identification and characterization of horizontal gene transfer across gut microbiota members of farm animals based on homology search.</title>
        <authorList>
            <person name="Schwarzerova J."/>
            <person name="Nykrynova M."/>
            <person name="Jureckova K."/>
            <person name="Cejkova D."/>
            <person name="Rychlik I."/>
        </authorList>
    </citation>
    <scope>NUCLEOTIDE SEQUENCE [LARGE SCALE GENOMIC DNA]</scope>
    <source>
        <strain evidence="7">ET4</strain>
    </source>
</reference>
<keyword evidence="3" id="KW-0460">Magnesium</keyword>
<feature type="binding site" evidence="3">
    <location>
        <begin position="82"/>
        <end position="83"/>
    </location>
    <ligand>
        <name>5-phospho-alpha-D-ribose 1-diphosphate</name>
        <dbReference type="ChEBI" id="CHEBI:58017"/>
    </ligand>
</feature>
<dbReference type="PANTHER" id="PTHR43285:SF2">
    <property type="entry name" value="ANTHRANILATE PHOSPHORIBOSYLTRANSFERASE"/>
    <property type="match status" value="1"/>
</dbReference>
<evidence type="ECO:0000313" key="6">
    <source>
        <dbReference type="EMBL" id="MDM8144401.1"/>
    </source>
</evidence>
<keyword evidence="2 3" id="KW-0808">Transferase</keyword>
<dbReference type="Gene3D" id="3.40.1030.10">
    <property type="entry name" value="Nucleoside phosphorylase/phosphoribosyltransferase catalytic domain"/>
    <property type="match status" value="1"/>
</dbReference>
<keyword evidence="3" id="KW-0028">Amino-acid biosynthesis</keyword>
<name>A0ABT7U1J5_9BACE</name>
<feature type="binding site" evidence="3">
    <location>
        <begin position="107"/>
        <end position="115"/>
    </location>
    <ligand>
        <name>5-phospho-alpha-D-ribose 1-diphosphate</name>
        <dbReference type="ChEBI" id="CHEBI:58017"/>
    </ligand>
</feature>
<evidence type="ECO:0000259" key="4">
    <source>
        <dbReference type="Pfam" id="PF00591"/>
    </source>
</evidence>
<keyword evidence="3" id="KW-0479">Metal-binding</keyword>
<keyword evidence="7" id="KW-1185">Reference proteome</keyword>
<dbReference type="HAMAP" id="MF_00211">
    <property type="entry name" value="TrpD"/>
    <property type="match status" value="1"/>
</dbReference>
<evidence type="ECO:0000259" key="5">
    <source>
        <dbReference type="Pfam" id="PF02885"/>
    </source>
</evidence>
<comment type="pathway">
    <text evidence="3">Amino-acid biosynthesis; L-tryptophan biosynthesis; L-tryptophan from chorismate: step 2/5.</text>
</comment>
<evidence type="ECO:0000313" key="7">
    <source>
        <dbReference type="Proteomes" id="UP001228403"/>
    </source>
</evidence>
<comment type="catalytic activity">
    <reaction evidence="3">
        <text>N-(5-phospho-beta-D-ribosyl)anthranilate + diphosphate = 5-phospho-alpha-D-ribose 1-diphosphate + anthranilate</text>
        <dbReference type="Rhea" id="RHEA:11768"/>
        <dbReference type="ChEBI" id="CHEBI:16567"/>
        <dbReference type="ChEBI" id="CHEBI:18277"/>
        <dbReference type="ChEBI" id="CHEBI:33019"/>
        <dbReference type="ChEBI" id="CHEBI:58017"/>
        <dbReference type="EC" id="2.4.2.18"/>
    </reaction>
</comment>
<keyword evidence="3" id="KW-0822">Tryptophan biosynthesis</keyword>
<dbReference type="InterPro" id="IPR000312">
    <property type="entry name" value="Glycosyl_Trfase_fam3"/>
</dbReference>
<feature type="binding site" evidence="3">
    <location>
        <position position="87"/>
    </location>
    <ligand>
        <name>5-phospho-alpha-D-ribose 1-diphosphate</name>
        <dbReference type="ChEBI" id="CHEBI:58017"/>
    </ligand>
</feature>
<organism evidence="6 7">
    <name type="scientific">Bacteroides eggerthii</name>
    <dbReference type="NCBI Taxonomy" id="28111"/>
    <lineage>
        <taxon>Bacteria</taxon>
        <taxon>Pseudomonadati</taxon>
        <taxon>Bacteroidota</taxon>
        <taxon>Bacteroidia</taxon>
        <taxon>Bacteroidales</taxon>
        <taxon>Bacteroidaceae</taxon>
        <taxon>Bacteroides</taxon>
    </lineage>
</organism>